<feature type="transmembrane region" description="Helical" evidence="13">
    <location>
        <begin position="389"/>
        <end position="411"/>
    </location>
</feature>
<keyword evidence="12" id="KW-0479">Metal-binding</keyword>
<feature type="transmembrane region" description="Helical" evidence="13">
    <location>
        <begin position="234"/>
        <end position="253"/>
    </location>
</feature>
<sequence>MIRTRVIIKYLGYILLFNALFLSISAMISFANDEDSVSALLFSALLTAALGAFPQIFVEKTEEISFHEGLAISVMGWIITCIVGMIPYYIWGGEFSLVNALFESVSGYTTTGASILSDVEALPKGLLFWRSSTTFIGGVGIILFVLLILPEKKGVQASFYRSEVSDLSKMNFRARSRYIIRMIATVYFTLIVVETILLKLLGMTFFDAICHSFSTVATAGFSTKNLSIAAYDNIWIELVIMFFMLISSMHFGLVYGTMTNQKTNIFTSRPARMYMVVTFIGIILITFQLAQEKVYGLGESLRYASFQVISLVSTTGLATVDTAKWPLFSIILLLYYSIQCGMVGSTAGGIKFDRIYLFFASVKKQFKSIIHPEGMYVVKMDKKIIDHNLELQVMIFIVAYLITMMTTTLLLTTMGIDGTTSLSASIATIGNVGPGFGDVSSLGNYGQLPNAAKYILSANMLLGRLEIMNVFALFLLLCRKD</sequence>
<evidence type="ECO:0000313" key="14">
    <source>
        <dbReference type="EMBL" id="SCD20498.1"/>
    </source>
</evidence>
<accession>A0A1R3T5E4</accession>
<name>A0A1R3T5E4_9BACT</name>
<feature type="transmembrane region" description="Helical" evidence="13">
    <location>
        <begin position="12"/>
        <end position="31"/>
    </location>
</feature>
<dbReference type="Proteomes" id="UP000187464">
    <property type="component" value="Chromosome I"/>
</dbReference>
<keyword evidence="7 13" id="KW-0812">Transmembrane</keyword>
<keyword evidence="9 13" id="KW-1133">Transmembrane helix</keyword>
<gene>
    <name evidence="14" type="ORF">PSM36_1679</name>
</gene>
<feature type="transmembrane region" description="Helical" evidence="13">
    <location>
        <begin position="326"/>
        <end position="350"/>
    </location>
</feature>
<dbReference type="EMBL" id="LT605205">
    <property type="protein sequence ID" value="SCD20498.1"/>
    <property type="molecule type" value="Genomic_DNA"/>
</dbReference>
<keyword evidence="11 13" id="KW-0472">Membrane</keyword>
<feature type="binding site" evidence="12">
    <location>
        <position position="315"/>
    </location>
    <ligand>
        <name>K(+)</name>
        <dbReference type="ChEBI" id="CHEBI:29103"/>
    </ligand>
</feature>
<keyword evidence="4" id="KW-1003">Cell membrane</keyword>
<feature type="transmembrane region" description="Helical" evidence="13">
    <location>
        <begin position="70"/>
        <end position="91"/>
    </location>
</feature>
<keyword evidence="6" id="KW-0633">Potassium transport</keyword>
<dbReference type="KEGG" id="psac:PSM36_1679"/>
<feature type="binding site" evidence="12">
    <location>
        <position position="111"/>
    </location>
    <ligand>
        <name>K(+)</name>
        <dbReference type="ChEBI" id="CHEBI:29103"/>
    </ligand>
</feature>
<dbReference type="GO" id="GO:0015379">
    <property type="term" value="F:potassium:chloride symporter activity"/>
    <property type="evidence" value="ECO:0007669"/>
    <property type="project" value="InterPro"/>
</dbReference>
<feature type="binding site" evidence="12">
    <location>
        <position position="110"/>
    </location>
    <ligand>
        <name>K(+)</name>
        <dbReference type="ChEBI" id="CHEBI:29103"/>
    </ligand>
</feature>
<evidence type="ECO:0000256" key="9">
    <source>
        <dbReference type="ARBA" id="ARBA00022989"/>
    </source>
</evidence>
<feature type="transmembrane region" description="Helical" evidence="13">
    <location>
        <begin position="37"/>
        <end position="58"/>
    </location>
</feature>
<evidence type="ECO:0000256" key="4">
    <source>
        <dbReference type="ARBA" id="ARBA00022475"/>
    </source>
</evidence>
<dbReference type="GO" id="GO:0046872">
    <property type="term" value="F:metal ion binding"/>
    <property type="evidence" value="ECO:0007669"/>
    <property type="project" value="UniProtKB-KW"/>
</dbReference>
<evidence type="ECO:0000256" key="8">
    <source>
        <dbReference type="ARBA" id="ARBA00022958"/>
    </source>
</evidence>
<feature type="binding site" evidence="12">
    <location>
        <position position="431"/>
    </location>
    <ligand>
        <name>K(+)</name>
        <dbReference type="ChEBI" id="CHEBI:29103"/>
    </ligand>
</feature>
<evidence type="ECO:0000256" key="12">
    <source>
        <dbReference type="PIRSR" id="PIRSR006247-1"/>
    </source>
</evidence>
<keyword evidence="8 12" id="KW-0630">Potassium</keyword>
<feature type="binding site" evidence="12">
    <location>
        <position position="314"/>
    </location>
    <ligand>
        <name>K(+)</name>
        <dbReference type="ChEBI" id="CHEBI:29103"/>
    </ligand>
</feature>
<keyword evidence="15" id="KW-1185">Reference proteome</keyword>
<evidence type="ECO:0000256" key="1">
    <source>
        <dbReference type="ARBA" id="ARBA00004429"/>
    </source>
</evidence>
<reference evidence="14 15" key="1">
    <citation type="submission" date="2016-08" db="EMBL/GenBank/DDBJ databases">
        <authorList>
            <person name="Seilhamer J.J."/>
        </authorList>
    </citation>
    <scope>NUCLEOTIDE SEQUENCE [LARGE SCALE GENOMIC DNA]</scope>
    <source>
        <strain evidence="14">M3/6</strain>
    </source>
</reference>
<feature type="transmembrane region" description="Helical" evidence="13">
    <location>
        <begin position="454"/>
        <end position="478"/>
    </location>
</feature>
<evidence type="ECO:0000256" key="7">
    <source>
        <dbReference type="ARBA" id="ARBA00022692"/>
    </source>
</evidence>
<evidence type="ECO:0000256" key="2">
    <source>
        <dbReference type="ARBA" id="ARBA00009137"/>
    </source>
</evidence>
<keyword evidence="3" id="KW-0813">Transport</keyword>
<protein>
    <submittedName>
        <fullName evidence="14">Trk-type K+ transport system</fullName>
    </submittedName>
</protein>
<dbReference type="InterPro" id="IPR004772">
    <property type="entry name" value="TrkH"/>
</dbReference>
<dbReference type="PIRSF" id="PIRSF006247">
    <property type="entry name" value="TrkH"/>
    <property type="match status" value="1"/>
</dbReference>
<comment type="subcellular location">
    <subcellularLocation>
        <location evidence="1">Cell inner membrane</location>
        <topology evidence="1">Multi-pass membrane protein</topology>
    </subcellularLocation>
</comment>
<dbReference type="PANTHER" id="PTHR32024">
    <property type="entry name" value="TRK SYSTEM POTASSIUM UPTAKE PROTEIN TRKG-RELATED"/>
    <property type="match status" value="1"/>
</dbReference>
<comment type="similarity">
    <text evidence="2">Belongs to the TrkH potassium transport family.</text>
</comment>
<keyword evidence="5" id="KW-0997">Cell inner membrane</keyword>
<evidence type="ECO:0000256" key="11">
    <source>
        <dbReference type="ARBA" id="ARBA00023136"/>
    </source>
</evidence>
<proteinExistence type="inferred from homology"/>
<evidence type="ECO:0000256" key="10">
    <source>
        <dbReference type="ARBA" id="ARBA00023065"/>
    </source>
</evidence>
<feature type="transmembrane region" description="Helical" evidence="13">
    <location>
        <begin position="178"/>
        <end position="198"/>
    </location>
</feature>
<dbReference type="AlphaFoldDB" id="A0A1R3T5E4"/>
<dbReference type="GO" id="GO:0005886">
    <property type="term" value="C:plasma membrane"/>
    <property type="evidence" value="ECO:0007669"/>
    <property type="project" value="UniProtKB-SubCell"/>
</dbReference>
<organism evidence="14 15">
    <name type="scientific">Proteiniphilum saccharofermentans</name>
    <dbReference type="NCBI Taxonomy" id="1642647"/>
    <lineage>
        <taxon>Bacteria</taxon>
        <taxon>Pseudomonadati</taxon>
        <taxon>Bacteroidota</taxon>
        <taxon>Bacteroidia</taxon>
        <taxon>Bacteroidales</taxon>
        <taxon>Dysgonomonadaceae</taxon>
        <taxon>Proteiniphilum</taxon>
    </lineage>
</organism>
<dbReference type="PANTHER" id="PTHR32024:SF2">
    <property type="entry name" value="TRK SYSTEM POTASSIUM UPTAKE PROTEIN TRKG-RELATED"/>
    <property type="match status" value="1"/>
</dbReference>
<dbReference type="STRING" id="1642647.PSM36_1679"/>
<feature type="transmembrane region" description="Helical" evidence="13">
    <location>
        <begin position="273"/>
        <end position="291"/>
    </location>
</feature>
<dbReference type="Pfam" id="PF02386">
    <property type="entry name" value="TrkH"/>
    <property type="match status" value="1"/>
</dbReference>
<evidence type="ECO:0000256" key="13">
    <source>
        <dbReference type="SAM" id="Phobius"/>
    </source>
</evidence>
<evidence type="ECO:0000313" key="15">
    <source>
        <dbReference type="Proteomes" id="UP000187464"/>
    </source>
</evidence>
<evidence type="ECO:0000256" key="5">
    <source>
        <dbReference type="ARBA" id="ARBA00022519"/>
    </source>
</evidence>
<dbReference type="RefSeq" id="WP_076930510.1">
    <property type="nucleotide sequence ID" value="NZ_LT605205.1"/>
</dbReference>
<evidence type="ECO:0000256" key="3">
    <source>
        <dbReference type="ARBA" id="ARBA00022448"/>
    </source>
</evidence>
<keyword evidence="10" id="KW-0406">Ion transport</keyword>
<feature type="transmembrane region" description="Helical" evidence="13">
    <location>
        <begin position="127"/>
        <end position="149"/>
    </location>
</feature>
<dbReference type="InterPro" id="IPR003445">
    <property type="entry name" value="Cat_transpt"/>
</dbReference>
<feature type="binding site" evidence="12">
    <location>
        <position position="432"/>
    </location>
    <ligand>
        <name>K(+)</name>
        <dbReference type="ChEBI" id="CHEBI:29103"/>
    </ligand>
</feature>
<evidence type="ECO:0000256" key="6">
    <source>
        <dbReference type="ARBA" id="ARBA00022538"/>
    </source>
</evidence>